<gene>
    <name evidence="2" type="ORF">BN1086_03685</name>
</gene>
<sequence>MKLISKIYRELDERNLSRVSFSVLIVAYYVFHSVVIFIIGMFNISNNPDGIFLLLQRLCNLLFIPVNTIFLVIFCYIMFIRASTIQLRILRNGIIILTGLSVIPFLLFCFKDAFVSNSGRDIFPIMLRYIDFKEGLSDSLGFNWELIDVIIPVLLLLPKNKKVT</sequence>
<feature type="transmembrane region" description="Helical" evidence="1">
    <location>
        <begin position="94"/>
        <end position="115"/>
    </location>
</feature>
<evidence type="ECO:0000256" key="1">
    <source>
        <dbReference type="SAM" id="Phobius"/>
    </source>
</evidence>
<feature type="transmembrane region" description="Helical" evidence="1">
    <location>
        <begin position="62"/>
        <end position="82"/>
    </location>
</feature>
<name>A0A078LMR0_CITKO</name>
<reference evidence="2" key="1">
    <citation type="submission" date="2014-06" db="EMBL/GenBank/DDBJ databases">
        <authorList>
            <person name="Urmite Genomes Urmite Genomes"/>
        </authorList>
    </citation>
    <scope>NUCLEOTIDE SEQUENCE</scope>
</reference>
<keyword evidence="1" id="KW-0472">Membrane</keyword>
<feature type="transmembrane region" description="Helical" evidence="1">
    <location>
        <begin position="135"/>
        <end position="157"/>
    </location>
</feature>
<dbReference type="EMBL" id="LK931336">
    <property type="protein sequence ID" value="CDZ85474.1"/>
    <property type="molecule type" value="Genomic_DNA"/>
</dbReference>
<accession>A0A078LMR0</accession>
<dbReference type="PATRIC" id="fig|545.12.peg.3690"/>
<proteinExistence type="predicted"/>
<evidence type="ECO:0000313" key="2">
    <source>
        <dbReference type="EMBL" id="CDZ85474.1"/>
    </source>
</evidence>
<feature type="transmembrane region" description="Helical" evidence="1">
    <location>
        <begin position="21"/>
        <end position="42"/>
    </location>
</feature>
<keyword evidence="1" id="KW-0812">Transmembrane</keyword>
<protein>
    <submittedName>
        <fullName evidence="2">Uncharacterized protein</fullName>
    </submittedName>
</protein>
<dbReference type="AlphaFoldDB" id="A0A078LMR0"/>
<keyword evidence="1" id="KW-1133">Transmembrane helix</keyword>
<organism evidence="2">
    <name type="scientific">Citrobacter koseri</name>
    <name type="common">Citrobacter diversus</name>
    <dbReference type="NCBI Taxonomy" id="545"/>
    <lineage>
        <taxon>Bacteria</taxon>
        <taxon>Pseudomonadati</taxon>
        <taxon>Pseudomonadota</taxon>
        <taxon>Gammaproteobacteria</taxon>
        <taxon>Enterobacterales</taxon>
        <taxon>Enterobacteriaceae</taxon>
        <taxon>Citrobacter</taxon>
    </lineage>
</organism>